<dbReference type="InterPro" id="IPR025665">
    <property type="entry name" value="Beta-barrel_OMP_2"/>
</dbReference>
<organism evidence="3 4">
    <name type="scientific">Pseudofulvibacter geojedonensis</name>
    <dbReference type="NCBI Taxonomy" id="1123758"/>
    <lineage>
        <taxon>Bacteria</taxon>
        <taxon>Pseudomonadati</taxon>
        <taxon>Bacteroidota</taxon>
        <taxon>Flavobacteriia</taxon>
        <taxon>Flavobacteriales</taxon>
        <taxon>Flavobacteriaceae</taxon>
        <taxon>Pseudofulvibacter</taxon>
    </lineage>
</organism>
<dbReference type="Pfam" id="PF13568">
    <property type="entry name" value="OMP_b-brl_2"/>
    <property type="match status" value="1"/>
</dbReference>
<keyword evidence="1" id="KW-0732">Signal</keyword>
<feature type="signal peptide" evidence="1">
    <location>
        <begin position="1"/>
        <end position="22"/>
    </location>
</feature>
<dbReference type="EMBL" id="JBHTJM010000009">
    <property type="protein sequence ID" value="MFD0964653.1"/>
    <property type="molecule type" value="Genomic_DNA"/>
</dbReference>
<dbReference type="Proteomes" id="UP001596997">
    <property type="component" value="Unassembled WGS sequence"/>
</dbReference>
<dbReference type="RefSeq" id="WP_377716193.1">
    <property type="nucleotide sequence ID" value="NZ_JBHTJM010000009.1"/>
</dbReference>
<comment type="caution">
    <text evidence="3">The sequence shown here is derived from an EMBL/GenBank/DDBJ whole genome shotgun (WGS) entry which is preliminary data.</text>
</comment>
<gene>
    <name evidence="3" type="ORF">ACFQ1O_11615</name>
</gene>
<name>A0ABW3I485_9FLAO</name>
<evidence type="ECO:0000259" key="2">
    <source>
        <dbReference type="Pfam" id="PF13568"/>
    </source>
</evidence>
<accession>A0ABW3I485</accession>
<evidence type="ECO:0000313" key="4">
    <source>
        <dbReference type="Proteomes" id="UP001596997"/>
    </source>
</evidence>
<evidence type="ECO:0000313" key="3">
    <source>
        <dbReference type="EMBL" id="MFD0964653.1"/>
    </source>
</evidence>
<protein>
    <submittedName>
        <fullName evidence="3">Outer membrane beta-barrel protein</fullName>
    </submittedName>
</protein>
<keyword evidence="4" id="KW-1185">Reference proteome</keyword>
<sequence length="229" mass="25632">MKNILIYTLLCFLLLSSFNTHAQRRGGQGKHNMFGLKLGATLFDIKTDNFITTPSYGFIGGLATRGDFYNNWDIQLGMNISNNKIKIQGRENATANAEDIDFGLLNAQIQVLFGYKLIGNNRNYKSNFKLTAEIGPVLMVNSKMKLEKDSYESYLIDKANLTAEDIVDINGINANGLVGLSIGAEKVRAFVHYQYGFNNILNKLNDVEGNTEDFKGNVSMFQFGALFYF</sequence>
<reference evidence="4" key="1">
    <citation type="journal article" date="2019" name="Int. J. Syst. Evol. Microbiol.">
        <title>The Global Catalogue of Microorganisms (GCM) 10K type strain sequencing project: providing services to taxonomists for standard genome sequencing and annotation.</title>
        <authorList>
            <consortium name="The Broad Institute Genomics Platform"/>
            <consortium name="The Broad Institute Genome Sequencing Center for Infectious Disease"/>
            <person name="Wu L."/>
            <person name="Ma J."/>
        </authorList>
    </citation>
    <scope>NUCLEOTIDE SEQUENCE [LARGE SCALE GENOMIC DNA]</scope>
    <source>
        <strain evidence="4">CCUG 62114</strain>
    </source>
</reference>
<proteinExistence type="predicted"/>
<feature type="chain" id="PRO_5045103796" evidence="1">
    <location>
        <begin position="23"/>
        <end position="229"/>
    </location>
</feature>
<evidence type="ECO:0000256" key="1">
    <source>
        <dbReference type="SAM" id="SignalP"/>
    </source>
</evidence>
<feature type="domain" description="Outer membrane protein beta-barrel" evidence="2">
    <location>
        <begin position="34"/>
        <end position="201"/>
    </location>
</feature>